<dbReference type="EMBL" id="JYDU01000922">
    <property type="protein sequence ID" value="KRX76979.1"/>
    <property type="molecule type" value="Genomic_DNA"/>
</dbReference>
<keyword evidence="1" id="KW-1133">Transmembrane helix</keyword>
<evidence type="ECO:0000313" key="2">
    <source>
        <dbReference type="EMBL" id="KRX76979.1"/>
    </source>
</evidence>
<evidence type="ECO:0000313" key="3">
    <source>
        <dbReference type="Proteomes" id="UP000054815"/>
    </source>
</evidence>
<dbReference type="Proteomes" id="UP000054815">
    <property type="component" value="Unassembled WGS sequence"/>
</dbReference>
<accession>A0A0V0WP23</accession>
<comment type="caution">
    <text evidence="2">The sequence shown here is derived from an EMBL/GenBank/DDBJ whole genome shotgun (WGS) entry which is preliminary data.</text>
</comment>
<protein>
    <recommendedName>
        <fullName evidence="4">Patched domain-containing protein 3</fullName>
    </recommendedName>
</protein>
<keyword evidence="1" id="KW-0472">Membrane</keyword>
<proteinExistence type="predicted"/>
<evidence type="ECO:0000256" key="1">
    <source>
        <dbReference type="SAM" id="Phobius"/>
    </source>
</evidence>
<feature type="non-terminal residue" evidence="2">
    <location>
        <position position="1"/>
    </location>
</feature>
<evidence type="ECO:0008006" key="4">
    <source>
        <dbReference type="Google" id="ProtNLM"/>
    </source>
</evidence>
<feature type="transmembrane region" description="Helical" evidence="1">
    <location>
        <begin position="76"/>
        <end position="96"/>
    </location>
</feature>
<sequence>LGLTIAGIDEYDNGTLSGFESFSLGYSWLTKRGTFDEFSSLMRSVDFLIQPHAKQANLTHVIYSDELANQEVNKNAVYTFPYLAVSAIAVLIFCTLSNWGKSVEALLGCLSSLLAV</sequence>
<feature type="non-terminal residue" evidence="2">
    <location>
        <position position="116"/>
    </location>
</feature>
<gene>
    <name evidence="2" type="ORF">T4E_11011</name>
</gene>
<reference evidence="2 3" key="1">
    <citation type="submission" date="2015-01" db="EMBL/GenBank/DDBJ databases">
        <title>Evolution of Trichinella species and genotypes.</title>
        <authorList>
            <person name="Korhonen P.K."/>
            <person name="Edoardo P."/>
            <person name="Giuseppe L.R."/>
            <person name="Gasser R.B."/>
        </authorList>
    </citation>
    <scope>NUCLEOTIDE SEQUENCE [LARGE SCALE GENOMIC DNA]</scope>
    <source>
        <strain evidence="2">ISS141</strain>
    </source>
</reference>
<keyword evidence="1" id="KW-0812">Transmembrane</keyword>
<name>A0A0V0WP23_TRIPS</name>
<organism evidence="2 3">
    <name type="scientific">Trichinella pseudospiralis</name>
    <name type="common">Parasitic roundworm</name>
    <dbReference type="NCBI Taxonomy" id="6337"/>
    <lineage>
        <taxon>Eukaryota</taxon>
        <taxon>Metazoa</taxon>
        <taxon>Ecdysozoa</taxon>
        <taxon>Nematoda</taxon>
        <taxon>Enoplea</taxon>
        <taxon>Dorylaimia</taxon>
        <taxon>Trichinellida</taxon>
        <taxon>Trichinellidae</taxon>
        <taxon>Trichinella</taxon>
    </lineage>
</organism>
<dbReference type="AlphaFoldDB" id="A0A0V0WP23"/>